<name>A0A2U1M5N3_ARTAN</name>
<dbReference type="SUPFAM" id="SSF47676">
    <property type="entry name" value="Conserved domain common to transcription factors TFIIS, elongin A, CRSP70"/>
    <property type="match status" value="2"/>
</dbReference>
<dbReference type="PROSITE" id="PS51319">
    <property type="entry name" value="TFIIS_N"/>
    <property type="match status" value="1"/>
</dbReference>
<dbReference type="SMART" id="SM00509">
    <property type="entry name" value="TFS2N"/>
    <property type="match status" value="1"/>
</dbReference>
<dbReference type="STRING" id="35608.A0A2U1M5N3"/>
<keyword evidence="6" id="KW-1185">Reference proteome</keyword>
<feature type="domain" description="TFIIS N-terminal" evidence="4">
    <location>
        <begin position="41"/>
        <end position="119"/>
    </location>
</feature>
<accession>A0A2U1M5N3</accession>
<dbReference type="Pfam" id="PF08711">
    <property type="entry name" value="Med26"/>
    <property type="match status" value="1"/>
</dbReference>
<proteinExistence type="predicted"/>
<dbReference type="AlphaFoldDB" id="A0A2U1M5N3"/>
<dbReference type="InterPro" id="IPR003617">
    <property type="entry name" value="TFIIS/CRSP70_N_sub"/>
</dbReference>
<gene>
    <name evidence="5" type="ORF">CTI12_AA417600</name>
</gene>
<dbReference type="InterPro" id="IPR017923">
    <property type="entry name" value="TFIIS_N"/>
</dbReference>
<evidence type="ECO:0000256" key="1">
    <source>
        <dbReference type="ARBA" id="ARBA00004123"/>
    </source>
</evidence>
<dbReference type="Proteomes" id="UP000245207">
    <property type="component" value="Unassembled WGS sequence"/>
</dbReference>
<sequence length="295" mass="34638">MDYRARVKKDNSETLYSSVNRYKLECMDLSIANQDERKLVDEVFRIKSILDKKKGDVEYGSWVVYDCLKKLQKMVLSVKILKITMIGCSVSALKKHDFKHVSRAARMLIEEWRRVADEWVAAIEEKTVVNQEQQNMPTSKPQRRYSESVYKLQHMDSLKETAIEKTFTVLQNHVSKDVSETTRTLVKAWKDMVNETTKNESSIVKKISEKADNQKGSITCYQQRKPVDCRVETGDQQGPTRTIIEKNFEASKRKMQTSYKEVECMKKKRKIQLLQLNELPRQDHQLKPVNKRLRR</sequence>
<evidence type="ECO:0000313" key="5">
    <source>
        <dbReference type="EMBL" id="PWA56582.1"/>
    </source>
</evidence>
<dbReference type="PANTHER" id="PTHR46554">
    <property type="entry name" value="MEDIATOR OF RNA POLYMERASE II TRANSCRIPTION SUBUNIT 26A-RELATED"/>
    <property type="match status" value="1"/>
</dbReference>
<reference evidence="5 6" key="1">
    <citation type="journal article" date="2018" name="Mol. Plant">
        <title>The genome of Artemisia annua provides insight into the evolution of Asteraceae family and artemisinin biosynthesis.</title>
        <authorList>
            <person name="Shen Q."/>
            <person name="Zhang L."/>
            <person name="Liao Z."/>
            <person name="Wang S."/>
            <person name="Yan T."/>
            <person name="Shi P."/>
            <person name="Liu M."/>
            <person name="Fu X."/>
            <person name="Pan Q."/>
            <person name="Wang Y."/>
            <person name="Lv Z."/>
            <person name="Lu X."/>
            <person name="Zhang F."/>
            <person name="Jiang W."/>
            <person name="Ma Y."/>
            <person name="Chen M."/>
            <person name="Hao X."/>
            <person name="Li L."/>
            <person name="Tang Y."/>
            <person name="Lv G."/>
            <person name="Zhou Y."/>
            <person name="Sun X."/>
            <person name="Brodelius P.E."/>
            <person name="Rose J.K.C."/>
            <person name="Tang K."/>
        </authorList>
    </citation>
    <scope>NUCLEOTIDE SEQUENCE [LARGE SCALE GENOMIC DNA]</scope>
    <source>
        <strain evidence="6">cv. Huhao1</strain>
        <tissue evidence="5">Leaf</tissue>
    </source>
</reference>
<protein>
    <submittedName>
        <fullName evidence="5">Putative mediator of RNA polymerase II transcription subunit 26b</fullName>
    </submittedName>
</protein>
<dbReference type="EMBL" id="PKPP01006416">
    <property type="protein sequence ID" value="PWA56582.1"/>
    <property type="molecule type" value="Genomic_DNA"/>
</dbReference>
<dbReference type="GO" id="GO:0005634">
    <property type="term" value="C:nucleus"/>
    <property type="evidence" value="ECO:0007669"/>
    <property type="project" value="UniProtKB-SubCell"/>
</dbReference>
<evidence type="ECO:0000256" key="2">
    <source>
        <dbReference type="ARBA" id="ARBA00023242"/>
    </source>
</evidence>
<dbReference type="InterPro" id="IPR035441">
    <property type="entry name" value="TFIIS/LEDGF_dom_sf"/>
</dbReference>
<dbReference type="Gene3D" id="1.20.930.10">
    <property type="entry name" value="Conserved domain common to transcription factors TFIIS, elongin A, CRSP70"/>
    <property type="match status" value="2"/>
</dbReference>
<evidence type="ECO:0000259" key="4">
    <source>
        <dbReference type="PROSITE" id="PS51319"/>
    </source>
</evidence>
<dbReference type="PANTHER" id="PTHR46554:SF9">
    <property type="entry name" value="TRANSCRIPTION FACTOR IIS-RELATED"/>
    <property type="match status" value="1"/>
</dbReference>
<evidence type="ECO:0000256" key="3">
    <source>
        <dbReference type="PROSITE-ProRule" id="PRU00649"/>
    </source>
</evidence>
<evidence type="ECO:0000313" key="6">
    <source>
        <dbReference type="Proteomes" id="UP000245207"/>
    </source>
</evidence>
<comment type="caution">
    <text evidence="5">The sequence shown here is derived from an EMBL/GenBank/DDBJ whole genome shotgun (WGS) entry which is preliminary data.</text>
</comment>
<dbReference type="OrthoDB" id="550309at2759"/>
<comment type="subcellular location">
    <subcellularLocation>
        <location evidence="1 3">Nucleus</location>
    </subcellularLocation>
</comment>
<keyword evidence="2 3" id="KW-0539">Nucleus</keyword>
<organism evidence="5 6">
    <name type="scientific">Artemisia annua</name>
    <name type="common">Sweet wormwood</name>
    <dbReference type="NCBI Taxonomy" id="35608"/>
    <lineage>
        <taxon>Eukaryota</taxon>
        <taxon>Viridiplantae</taxon>
        <taxon>Streptophyta</taxon>
        <taxon>Embryophyta</taxon>
        <taxon>Tracheophyta</taxon>
        <taxon>Spermatophyta</taxon>
        <taxon>Magnoliopsida</taxon>
        <taxon>eudicotyledons</taxon>
        <taxon>Gunneridae</taxon>
        <taxon>Pentapetalae</taxon>
        <taxon>asterids</taxon>
        <taxon>campanulids</taxon>
        <taxon>Asterales</taxon>
        <taxon>Asteraceae</taxon>
        <taxon>Asteroideae</taxon>
        <taxon>Anthemideae</taxon>
        <taxon>Artemisiinae</taxon>
        <taxon>Artemisia</taxon>
    </lineage>
</organism>